<dbReference type="Gene3D" id="3.90.1200.10">
    <property type="match status" value="1"/>
</dbReference>
<reference evidence="3" key="1">
    <citation type="submission" date="2023-03" db="EMBL/GenBank/DDBJ databases">
        <authorList>
            <person name="Cleenwerck I."/>
        </authorList>
    </citation>
    <scope>NUCLEOTIDE SEQUENCE</scope>
    <source>
        <strain evidence="3">LMG 32879</strain>
    </source>
</reference>
<sequence length="374" mass="41442">MTDTPAQFGVLGVQETRDWPALTREEVAAVLEPYGLPPVAGDVAWHGQRPFSATGIVPLEDGRNVFLKRHDLRLRDATALAEEHGFADHLAAKDLPVSLASFTLAGQRSVQRDGWIYEVYPELEGDDLYRDVQSWGAFLSDDDAYNAGKTLALLHLAAADYDAPARPHRPLVSSCGLIIRPDFEAELEAWVVAEPGLSAALEGRDWKEEVAQQTRPYRKALEPYLADLTPCWGHGDWHGSNLAWKDGAVSGIFDFGMSDRTFAAFDLAVAIERSAVAWLNLDDPDPVRYEQLSAMMFGYESYHLLTPSDYAMMIGFLPLVHVEFALSEVAYYGTLLGDRAGADVAYGDYLLGHLRWFGSDPGRDLLDWLVNELP</sequence>
<dbReference type="InterPro" id="IPR002575">
    <property type="entry name" value="Aminoglycoside_PTrfase"/>
</dbReference>
<comment type="caution">
    <text evidence="3">The sequence shown here is derived from an EMBL/GenBank/DDBJ whole genome shotgun (WGS) entry which is preliminary data.</text>
</comment>
<name>A0AA35V9E2_9PROT</name>
<dbReference type="PANTHER" id="PTHR21064">
    <property type="entry name" value="AMINOGLYCOSIDE PHOSPHOTRANSFERASE DOMAIN-CONTAINING PROTEIN-RELATED"/>
    <property type="match status" value="1"/>
</dbReference>
<gene>
    <name evidence="3" type="ORF">LMG32879_000996</name>
</gene>
<proteinExistence type="inferred from homology"/>
<dbReference type="Proteomes" id="UP001176960">
    <property type="component" value="Unassembled WGS sequence"/>
</dbReference>
<organism evidence="3 4">
    <name type="scientific">Brytella acorum</name>
    <dbReference type="NCBI Taxonomy" id="2959299"/>
    <lineage>
        <taxon>Bacteria</taxon>
        <taxon>Pseudomonadati</taxon>
        <taxon>Pseudomonadota</taxon>
        <taxon>Alphaproteobacteria</taxon>
        <taxon>Acetobacterales</taxon>
        <taxon>Acetobacteraceae</taxon>
        <taxon>Brytella</taxon>
    </lineage>
</organism>
<evidence type="ECO:0000259" key="2">
    <source>
        <dbReference type="Pfam" id="PF01636"/>
    </source>
</evidence>
<dbReference type="EMBL" id="CATKSH010000004">
    <property type="protein sequence ID" value="CAI9120167.1"/>
    <property type="molecule type" value="Genomic_DNA"/>
</dbReference>
<dbReference type="GO" id="GO:0004413">
    <property type="term" value="F:homoserine kinase activity"/>
    <property type="evidence" value="ECO:0007669"/>
    <property type="project" value="TreeGrafter"/>
</dbReference>
<comment type="similarity">
    <text evidence="1">Belongs to the pseudomonas-type ThrB family.</text>
</comment>
<dbReference type="AlphaFoldDB" id="A0AA35V9E2"/>
<accession>A0AA35V9E2</accession>
<evidence type="ECO:0000313" key="4">
    <source>
        <dbReference type="Proteomes" id="UP001176960"/>
    </source>
</evidence>
<dbReference type="PANTHER" id="PTHR21064:SF6">
    <property type="entry name" value="AMINOGLYCOSIDE PHOSPHOTRANSFERASE DOMAIN-CONTAINING PROTEIN"/>
    <property type="match status" value="1"/>
</dbReference>
<dbReference type="GO" id="GO:0009088">
    <property type="term" value="P:threonine biosynthetic process"/>
    <property type="evidence" value="ECO:0007669"/>
    <property type="project" value="TreeGrafter"/>
</dbReference>
<dbReference type="InterPro" id="IPR011009">
    <property type="entry name" value="Kinase-like_dom_sf"/>
</dbReference>
<keyword evidence="4" id="KW-1185">Reference proteome</keyword>
<dbReference type="InterPro" id="IPR050249">
    <property type="entry name" value="Pseudomonas-type_ThrB"/>
</dbReference>
<dbReference type="RefSeq" id="WP_289841956.1">
    <property type="nucleotide sequence ID" value="NZ_CATKSH010000004.1"/>
</dbReference>
<protein>
    <submittedName>
        <fullName evidence="3">Phosphotransferase</fullName>
    </submittedName>
</protein>
<evidence type="ECO:0000256" key="1">
    <source>
        <dbReference type="ARBA" id="ARBA00038240"/>
    </source>
</evidence>
<feature type="domain" description="Aminoglycoside phosphotransferase" evidence="2">
    <location>
        <begin position="61"/>
        <end position="277"/>
    </location>
</feature>
<dbReference type="SUPFAM" id="SSF56112">
    <property type="entry name" value="Protein kinase-like (PK-like)"/>
    <property type="match status" value="1"/>
</dbReference>
<evidence type="ECO:0000313" key="3">
    <source>
        <dbReference type="EMBL" id="CAI9120167.1"/>
    </source>
</evidence>
<dbReference type="Pfam" id="PF01636">
    <property type="entry name" value="APH"/>
    <property type="match status" value="1"/>
</dbReference>